<protein>
    <submittedName>
        <fullName evidence="3">Uncharacterized protein</fullName>
    </submittedName>
</protein>
<keyword evidence="2" id="KW-0472">Membrane</keyword>
<organism evidence="3 4">
    <name type="scientific">Lentinus tigrinus ALCF2SS1-6</name>
    <dbReference type="NCBI Taxonomy" id="1328759"/>
    <lineage>
        <taxon>Eukaryota</taxon>
        <taxon>Fungi</taxon>
        <taxon>Dikarya</taxon>
        <taxon>Basidiomycota</taxon>
        <taxon>Agaricomycotina</taxon>
        <taxon>Agaricomycetes</taxon>
        <taxon>Polyporales</taxon>
        <taxon>Polyporaceae</taxon>
        <taxon>Lentinus</taxon>
    </lineage>
</organism>
<proteinExistence type="predicted"/>
<reference evidence="3" key="1">
    <citation type="journal article" date="2018" name="Genome Biol. Evol.">
        <title>Genomics and development of Lentinus tigrinus, a white-rot wood-decaying mushroom with dimorphic fruiting bodies.</title>
        <authorList>
            <person name="Wu B."/>
            <person name="Xu Z."/>
            <person name="Knudson A."/>
            <person name="Carlson A."/>
            <person name="Chen N."/>
            <person name="Kovaka S."/>
            <person name="LaButti K."/>
            <person name="Lipzen A."/>
            <person name="Pennachio C."/>
            <person name="Riley R."/>
            <person name="Schakwitz W."/>
            <person name="Umezawa K."/>
            <person name="Ohm R.A."/>
            <person name="Grigoriev I.V."/>
            <person name="Nagy L.G."/>
            <person name="Gibbons J."/>
            <person name="Hibbett D."/>
        </authorList>
    </citation>
    <scope>NUCLEOTIDE SEQUENCE [LARGE SCALE GENOMIC DNA]</scope>
    <source>
        <strain evidence="3">ALCF2SS1-6</strain>
    </source>
</reference>
<gene>
    <name evidence="3" type="ORF">L227DRAFT_572916</name>
</gene>
<evidence type="ECO:0000313" key="4">
    <source>
        <dbReference type="Proteomes" id="UP000313359"/>
    </source>
</evidence>
<dbReference type="AlphaFoldDB" id="A0A5C2SIU9"/>
<dbReference type="STRING" id="1328759.A0A5C2SIU9"/>
<keyword evidence="2" id="KW-0812">Transmembrane</keyword>
<dbReference type="EMBL" id="ML122257">
    <property type="protein sequence ID" value="RPD63069.1"/>
    <property type="molecule type" value="Genomic_DNA"/>
</dbReference>
<feature type="transmembrane region" description="Helical" evidence="2">
    <location>
        <begin position="369"/>
        <end position="387"/>
    </location>
</feature>
<sequence>MVLVHLHGALPPGLSRLLSSLLPRFLLSFFICLIASAHIPLVAAQTSVSNGLSVLDSPAPNAVLAAGSNASVAIDVSLGTSGTFVYNSLEVYLVSSATTSNVTVSAGPQLLTQEPGSTVKHIDWLVPTCLQTGSYNLTLYESSTLNGTSYFSIMPIPVQLRNNGVVNTTCTSPVNTLQVQPQPSSPPPANLIAEHGNPSSSTAAASSFSASVTSTVNETATGSATATLLPNSTLTSATTQATGGGIITVTASGGEITIPLSDLPGTIVVEPSGGAPPDTSSTVSSGFITIFKTVAPTATSTLTEIISQPVTVTLEETFVSTFTAPGQTVEFTLTQTLLSTVELVATQTVSSPGDAGLLPVNAAAVASPLSAIALLWTLSVSAFCYVLRASFAL</sequence>
<evidence type="ECO:0000256" key="1">
    <source>
        <dbReference type="SAM" id="MobiDB-lite"/>
    </source>
</evidence>
<dbReference type="Proteomes" id="UP000313359">
    <property type="component" value="Unassembled WGS sequence"/>
</dbReference>
<dbReference type="OrthoDB" id="3267335at2759"/>
<evidence type="ECO:0000313" key="3">
    <source>
        <dbReference type="EMBL" id="RPD63069.1"/>
    </source>
</evidence>
<evidence type="ECO:0000256" key="2">
    <source>
        <dbReference type="SAM" id="Phobius"/>
    </source>
</evidence>
<keyword evidence="4" id="KW-1185">Reference proteome</keyword>
<keyword evidence="2" id="KW-1133">Transmembrane helix</keyword>
<feature type="region of interest" description="Disordered" evidence="1">
    <location>
        <begin position="176"/>
        <end position="205"/>
    </location>
</feature>
<accession>A0A5C2SIU9</accession>
<name>A0A5C2SIU9_9APHY</name>